<dbReference type="GO" id="GO:0004518">
    <property type="term" value="F:nuclease activity"/>
    <property type="evidence" value="ECO:0007669"/>
    <property type="project" value="UniProtKB-KW"/>
</dbReference>
<evidence type="ECO:0000259" key="11">
    <source>
        <dbReference type="Pfam" id="PF26138"/>
    </source>
</evidence>
<dbReference type="GO" id="GO:0005634">
    <property type="term" value="C:nucleus"/>
    <property type="evidence" value="ECO:0007669"/>
    <property type="project" value="UniProtKB-SubCell"/>
</dbReference>
<keyword evidence="8" id="KW-0472">Membrane</keyword>
<comment type="similarity">
    <text evidence="3">Belongs to the HARBI1 family.</text>
</comment>
<feature type="domain" description="DUF8040" evidence="11">
    <location>
        <begin position="59"/>
        <end position="145"/>
    </location>
</feature>
<dbReference type="AlphaFoldDB" id="A0A9N7R9F7"/>
<gene>
    <name evidence="12" type="ORF">SHERM_18273</name>
</gene>
<evidence type="ECO:0000259" key="9">
    <source>
        <dbReference type="Pfam" id="PF12776"/>
    </source>
</evidence>
<proteinExistence type="inferred from homology"/>
<dbReference type="PANTHER" id="PTHR22930">
    <property type="match status" value="1"/>
</dbReference>
<dbReference type="InterPro" id="IPR045249">
    <property type="entry name" value="HARBI1-like"/>
</dbReference>
<dbReference type="Pfam" id="PF13359">
    <property type="entry name" value="DDE_Tnp_4"/>
    <property type="match status" value="1"/>
</dbReference>
<evidence type="ECO:0000256" key="6">
    <source>
        <dbReference type="ARBA" id="ARBA00022801"/>
    </source>
</evidence>
<keyword evidence="7" id="KW-0539">Nucleus</keyword>
<comment type="cofactor">
    <cofactor evidence="1">
        <name>a divalent metal cation</name>
        <dbReference type="ChEBI" id="CHEBI:60240"/>
    </cofactor>
</comment>
<reference evidence="12" key="1">
    <citation type="submission" date="2019-12" db="EMBL/GenBank/DDBJ databases">
        <authorList>
            <person name="Scholes J."/>
        </authorList>
    </citation>
    <scope>NUCLEOTIDE SEQUENCE</scope>
</reference>
<evidence type="ECO:0000256" key="7">
    <source>
        <dbReference type="ARBA" id="ARBA00023242"/>
    </source>
</evidence>
<evidence type="ECO:0000313" key="12">
    <source>
        <dbReference type="EMBL" id="CAA0820024.1"/>
    </source>
</evidence>
<protein>
    <recommendedName>
        <fullName evidence="14">DDE Tnp4 domain-containing protein</fullName>
    </recommendedName>
</protein>
<name>A0A9N7R9F7_STRHE</name>
<feature type="transmembrane region" description="Helical" evidence="8">
    <location>
        <begin position="12"/>
        <end position="28"/>
    </location>
</feature>
<dbReference type="PANTHER" id="PTHR22930:SF293">
    <property type="entry name" value="PROTEIN ALP1-LIKE"/>
    <property type="match status" value="1"/>
</dbReference>
<organism evidence="12 13">
    <name type="scientific">Striga hermonthica</name>
    <name type="common">Purple witchweed</name>
    <name type="synonym">Buchnera hermonthica</name>
    <dbReference type="NCBI Taxonomy" id="68872"/>
    <lineage>
        <taxon>Eukaryota</taxon>
        <taxon>Viridiplantae</taxon>
        <taxon>Streptophyta</taxon>
        <taxon>Embryophyta</taxon>
        <taxon>Tracheophyta</taxon>
        <taxon>Spermatophyta</taxon>
        <taxon>Magnoliopsida</taxon>
        <taxon>eudicotyledons</taxon>
        <taxon>Gunneridae</taxon>
        <taxon>Pentapetalae</taxon>
        <taxon>asterids</taxon>
        <taxon>lamiids</taxon>
        <taxon>Lamiales</taxon>
        <taxon>Orobanchaceae</taxon>
        <taxon>Buchnereae</taxon>
        <taxon>Striga</taxon>
    </lineage>
</organism>
<keyword evidence="8" id="KW-0812">Transmembrane</keyword>
<keyword evidence="5" id="KW-0479">Metal-binding</keyword>
<feature type="non-terminal residue" evidence="12">
    <location>
        <position position="1"/>
    </location>
</feature>
<comment type="subcellular location">
    <subcellularLocation>
        <location evidence="2">Nucleus</location>
    </subcellularLocation>
</comment>
<evidence type="ECO:0000256" key="1">
    <source>
        <dbReference type="ARBA" id="ARBA00001968"/>
    </source>
</evidence>
<evidence type="ECO:0000256" key="4">
    <source>
        <dbReference type="ARBA" id="ARBA00022722"/>
    </source>
</evidence>
<evidence type="ECO:0008006" key="14">
    <source>
        <dbReference type="Google" id="ProtNLM"/>
    </source>
</evidence>
<dbReference type="GO" id="GO:0016787">
    <property type="term" value="F:hydrolase activity"/>
    <property type="evidence" value="ECO:0007669"/>
    <property type="project" value="UniProtKB-KW"/>
</dbReference>
<evidence type="ECO:0000256" key="3">
    <source>
        <dbReference type="ARBA" id="ARBA00006958"/>
    </source>
</evidence>
<dbReference type="OrthoDB" id="910733at2759"/>
<dbReference type="Pfam" id="PF12776">
    <property type="entry name" value="Myb_DNA-bind_3"/>
    <property type="match status" value="1"/>
</dbReference>
<accession>A0A9N7R9F7</accession>
<dbReference type="GO" id="GO:0046872">
    <property type="term" value="F:metal ion binding"/>
    <property type="evidence" value="ECO:0007669"/>
    <property type="project" value="UniProtKB-KW"/>
</dbReference>
<feature type="domain" description="Myb/SANT-like" evidence="9">
    <location>
        <begin position="421"/>
        <end position="513"/>
    </location>
</feature>
<dbReference type="InterPro" id="IPR058353">
    <property type="entry name" value="DUF8040"/>
</dbReference>
<evidence type="ECO:0000256" key="2">
    <source>
        <dbReference type="ARBA" id="ARBA00004123"/>
    </source>
</evidence>
<dbReference type="EMBL" id="CACSLK010019758">
    <property type="protein sequence ID" value="CAA0820024.1"/>
    <property type="molecule type" value="Genomic_DNA"/>
</dbReference>
<keyword evidence="8" id="KW-1133">Transmembrane helix</keyword>
<dbReference type="Pfam" id="PF26138">
    <property type="entry name" value="DUF8040"/>
    <property type="match status" value="1"/>
</dbReference>
<keyword evidence="6" id="KW-0378">Hydrolase</keyword>
<evidence type="ECO:0000313" key="13">
    <source>
        <dbReference type="Proteomes" id="UP001153555"/>
    </source>
</evidence>
<keyword evidence="4" id="KW-0540">Nuclease</keyword>
<keyword evidence="13" id="KW-1185">Reference proteome</keyword>
<evidence type="ECO:0000256" key="8">
    <source>
        <dbReference type="SAM" id="Phobius"/>
    </source>
</evidence>
<sequence length="519" mass="59875">TNYQFSLFWKRLFLVLVFFFIVANYYYHKFILPHHRRPSLTSRLTYRLRDRVPLQVSHMQRLVDVSDTTCLENLRMDRNCFGRLCFLLENLGGLVQSRNVAPSEQVAMFLSILAHHKKNVTLKFDFTRSGRTVNKYFNRVLDAVIRLHTVLVATPKPVEDDCSDARWKWFKGCLGALDGTYINVRVPSKDRGRYRNRKGQVSVNVLGVCDRNMNFVYMLCGWEGSTADNRVLRDAITRANSLRVPNGHYYLVDGGYTNGAGFLSPYKGVRYHLDEWSTGSRTPQNCRELYNLRHAKARNAIDRAFGILKMHWEIFRSNSFYPIRTQNRIIMAYALIHNFIRTTMPEDPIENEIPEFPTPSNPPSDDVYIDQVECSPKWTQKRDLLAQKNVHIMAGRKIVMEPSITSGTGKEGGATSKRRVWTSAEENALINALKDIVTEGWKTENGFRTGYAFQLEKKMKTFLPGCEIRADPHITSKMHVWKKTYASLANIKSNKSGLGWNDVSKSFSCDDEKYQSLMK</sequence>
<dbReference type="InterPro" id="IPR027806">
    <property type="entry name" value="HARBI1_dom"/>
</dbReference>
<evidence type="ECO:0000256" key="5">
    <source>
        <dbReference type="ARBA" id="ARBA00022723"/>
    </source>
</evidence>
<comment type="caution">
    <text evidence="12">The sequence shown here is derived from an EMBL/GenBank/DDBJ whole genome shotgun (WGS) entry which is preliminary data.</text>
</comment>
<evidence type="ECO:0000259" key="10">
    <source>
        <dbReference type="Pfam" id="PF13359"/>
    </source>
</evidence>
<dbReference type="Proteomes" id="UP001153555">
    <property type="component" value="Unassembled WGS sequence"/>
</dbReference>
<feature type="domain" description="DDE Tnp4" evidence="10">
    <location>
        <begin position="177"/>
        <end position="338"/>
    </location>
</feature>
<dbReference type="InterPro" id="IPR024752">
    <property type="entry name" value="Myb/SANT-like_dom"/>
</dbReference>
<feature type="non-terminal residue" evidence="12">
    <location>
        <position position="519"/>
    </location>
</feature>